<dbReference type="InterPro" id="IPR036318">
    <property type="entry name" value="FAD-bd_PCMH-like_sf"/>
</dbReference>
<keyword evidence="7 17" id="KW-0132">Cell division</keyword>
<sequence length="292" mass="29940">MRPAGGVALARYTTIGTGGPARALAEPGTLAELEQALRSAAERGLAVATVGLGSNLLVADEGVDALVLRLGGELAAAKVEGDMLVAGGGAANAVCLHRARAAGLGGLEFACAIPGTVGGGVWMNAGAYGSDWSTILERALVATCDGVGWMTPAELGLSYRHSALRHGQVVAAVELRLRPRPPAEIKAAVADLVARRKGTQPTNRRTFGSVFKNPPGELGAGRMLELCGLKGFRSGGAVISPKHANFIENAGGATTADCLALMAEARRRAREQYGVELEHEVVLLGEIGLPPI</sequence>
<keyword evidence="20" id="KW-1185">Reference proteome</keyword>
<dbReference type="GO" id="GO:0008360">
    <property type="term" value="P:regulation of cell shape"/>
    <property type="evidence" value="ECO:0007669"/>
    <property type="project" value="UniProtKB-KW"/>
</dbReference>
<feature type="active site" evidence="17">
    <location>
        <position position="280"/>
    </location>
</feature>
<dbReference type="EMBL" id="QQZY01000002">
    <property type="protein sequence ID" value="RDI74999.1"/>
    <property type="molecule type" value="Genomic_DNA"/>
</dbReference>
<evidence type="ECO:0000256" key="12">
    <source>
        <dbReference type="ARBA" id="ARBA00022984"/>
    </source>
</evidence>
<comment type="catalytic activity">
    <reaction evidence="16 17">
        <text>UDP-N-acetyl-alpha-D-muramate + NADP(+) = UDP-N-acetyl-3-O-(1-carboxyvinyl)-alpha-D-glucosamine + NADPH + H(+)</text>
        <dbReference type="Rhea" id="RHEA:12248"/>
        <dbReference type="ChEBI" id="CHEBI:15378"/>
        <dbReference type="ChEBI" id="CHEBI:57783"/>
        <dbReference type="ChEBI" id="CHEBI:58349"/>
        <dbReference type="ChEBI" id="CHEBI:68483"/>
        <dbReference type="ChEBI" id="CHEBI:70757"/>
        <dbReference type="EC" id="1.3.1.98"/>
    </reaction>
</comment>
<dbReference type="UniPathway" id="UPA00219"/>
<comment type="pathway">
    <text evidence="4 17">Cell wall biogenesis; peptidoglycan biosynthesis.</text>
</comment>
<comment type="subcellular location">
    <subcellularLocation>
        <location evidence="3 17">Cytoplasm</location>
    </subcellularLocation>
</comment>
<dbReference type="EC" id="1.3.1.98" evidence="17"/>
<dbReference type="Pfam" id="PF02873">
    <property type="entry name" value="MurB_C"/>
    <property type="match status" value="1"/>
</dbReference>
<comment type="function">
    <text evidence="2 17">Cell wall formation.</text>
</comment>
<proteinExistence type="inferred from homology"/>
<evidence type="ECO:0000256" key="6">
    <source>
        <dbReference type="ARBA" id="ARBA00022490"/>
    </source>
</evidence>
<dbReference type="InterPro" id="IPR036635">
    <property type="entry name" value="MurB_C_sf"/>
</dbReference>
<dbReference type="NCBIfam" id="TIGR00179">
    <property type="entry name" value="murB"/>
    <property type="match status" value="1"/>
</dbReference>
<evidence type="ECO:0000256" key="7">
    <source>
        <dbReference type="ARBA" id="ARBA00022618"/>
    </source>
</evidence>
<dbReference type="Gene3D" id="3.30.465.10">
    <property type="match status" value="1"/>
</dbReference>
<evidence type="ECO:0000256" key="11">
    <source>
        <dbReference type="ARBA" id="ARBA00022960"/>
    </source>
</evidence>
<keyword evidence="12 17" id="KW-0573">Peptidoglycan synthesis</keyword>
<dbReference type="InterPro" id="IPR006094">
    <property type="entry name" value="Oxid_FAD_bind_N"/>
</dbReference>
<dbReference type="GO" id="GO:0005829">
    <property type="term" value="C:cytosol"/>
    <property type="evidence" value="ECO:0007669"/>
    <property type="project" value="TreeGrafter"/>
</dbReference>
<dbReference type="PANTHER" id="PTHR21071">
    <property type="entry name" value="UDP-N-ACETYLENOLPYRUVOYLGLUCOSAMINE REDUCTASE"/>
    <property type="match status" value="1"/>
</dbReference>
<evidence type="ECO:0000313" key="20">
    <source>
        <dbReference type="Proteomes" id="UP000254134"/>
    </source>
</evidence>
<dbReference type="Proteomes" id="UP000254134">
    <property type="component" value="Unassembled WGS sequence"/>
</dbReference>
<dbReference type="InterPro" id="IPR016167">
    <property type="entry name" value="FAD-bd_PCMH_sub1"/>
</dbReference>
<feature type="active site" evidence="17">
    <location>
        <position position="160"/>
    </location>
</feature>
<keyword evidence="6 17" id="KW-0963">Cytoplasm</keyword>
<keyword evidence="8 17" id="KW-0285">Flavoprotein</keyword>
<evidence type="ECO:0000313" key="19">
    <source>
        <dbReference type="EMBL" id="RDI74999.1"/>
    </source>
</evidence>
<dbReference type="InterPro" id="IPR011601">
    <property type="entry name" value="MurB_C"/>
</dbReference>
<dbReference type="PROSITE" id="PS51387">
    <property type="entry name" value="FAD_PCMH"/>
    <property type="match status" value="1"/>
</dbReference>
<dbReference type="GO" id="GO:0009252">
    <property type="term" value="P:peptidoglycan biosynthetic process"/>
    <property type="evidence" value="ECO:0007669"/>
    <property type="project" value="UniProtKB-UniRule"/>
</dbReference>
<evidence type="ECO:0000259" key="18">
    <source>
        <dbReference type="PROSITE" id="PS51387"/>
    </source>
</evidence>
<dbReference type="NCBIfam" id="NF010480">
    <property type="entry name" value="PRK13905.1"/>
    <property type="match status" value="1"/>
</dbReference>
<evidence type="ECO:0000256" key="5">
    <source>
        <dbReference type="ARBA" id="ARBA00010485"/>
    </source>
</evidence>
<dbReference type="SUPFAM" id="SSF56176">
    <property type="entry name" value="FAD-binding/transporter-associated domain-like"/>
    <property type="match status" value="1"/>
</dbReference>
<name>A0A7M2YYA6_9ACTN</name>
<reference evidence="20" key="2">
    <citation type="journal article" date="2019" name="MicrobiologyOpen">
        <title>High-quality draft genome sequence of Gaiella occulta isolated from a 150 meter deep mineral water borehole and comparison with the genome sequences of other deep-branching lineages of the phylum Actinobacteria.</title>
        <authorList>
            <person name="Severino R."/>
            <person name="Froufe H.J.C."/>
            <person name="Barroso C."/>
            <person name="Albuquerque L."/>
            <person name="Lobo-da-Cunha A."/>
            <person name="da Costa M.S."/>
            <person name="Egas C."/>
        </authorList>
    </citation>
    <scope>NUCLEOTIDE SEQUENCE [LARGE SCALE GENOMIC DNA]</scope>
    <source>
        <strain evidence="20">F2-233</strain>
    </source>
</reference>
<keyword evidence="15 17" id="KW-0961">Cell wall biogenesis/degradation</keyword>
<evidence type="ECO:0000256" key="10">
    <source>
        <dbReference type="ARBA" id="ARBA00022857"/>
    </source>
</evidence>
<keyword evidence="11 17" id="KW-0133">Cell shape</keyword>
<comment type="similarity">
    <text evidence="5 17">Belongs to the MurB family.</text>
</comment>
<evidence type="ECO:0000256" key="17">
    <source>
        <dbReference type="HAMAP-Rule" id="MF_00037"/>
    </source>
</evidence>
<dbReference type="GO" id="GO:0051301">
    <property type="term" value="P:cell division"/>
    <property type="evidence" value="ECO:0007669"/>
    <property type="project" value="UniProtKB-KW"/>
</dbReference>
<dbReference type="Gene3D" id="3.90.78.10">
    <property type="entry name" value="UDP-N-acetylenolpyruvoylglucosamine reductase, C-terminal domain"/>
    <property type="match status" value="1"/>
</dbReference>
<comment type="cofactor">
    <cofactor evidence="1 17">
        <name>FAD</name>
        <dbReference type="ChEBI" id="CHEBI:57692"/>
    </cofactor>
</comment>
<evidence type="ECO:0000256" key="14">
    <source>
        <dbReference type="ARBA" id="ARBA00023306"/>
    </source>
</evidence>
<gene>
    <name evidence="17" type="primary">murB</name>
    <name evidence="19" type="ORF">Gocc_0797</name>
</gene>
<comment type="caution">
    <text evidence="19">The sequence shown here is derived from an EMBL/GenBank/DDBJ whole genome shotgun (WGS) entry which is preliminary data.</text>
</comment>
<dbReference type="InterPro" id="IPR016169">
    <property type="entry name" value="FAD-bd_PCMH_sub2"/>
</dbReference>
<dbReference type="AlphaFoldDB" id="A0A7M2YYA6"/>
<dbReference type="SUPFAM" id="SSF56194">
    <property type="entry name" value="Uridine diphospho-N-Acetylenolpyruvylglucosamine reductase, MurB, C-terminal domain"/>
    <property type="match status" value="1"/>
</dbReference>
<evidence type="ECO:0000256" key="1">
    <source>
        <dbReference type="ARBA" id="ARBA00001974"/>
    </source>
</evidence>
<dbReference type="InterPro" id="IPR016166">
    <property type="entry name" value="FAD-bd_PCMH"/>
</dbReference>
<evidence type="ECO:0000256" key="13">
    <source>
        <dbReference type="ARBA" id="ARBA00023002"/>
    </source>
</evidence>
<dbReference type="OrthoDB" id="9804753at2"/>
<dbReference type="GO" id="GO:0071555">
    <property type="term" value="P:cell wall organization"/>
    <property type="evidence" value="ECO:0007669"/>
    <property type="project" value="UniProtKB-KW"/>
</dbReference>
<evidence type="ECO:0000256" key="3">
    <source>
        <dbReference type="ARBA" id="ARBA00004496"/>
    </source>
</evidence>
<evidence type="ECO:0000256" key="15">
    <source>
        <dbReference type="ARBA" id="ARBA00023316"/>
    </source>
</evidence>
<evidence type="ECO:0000256" key="8">
    <source>
        <dbReference type="ARBA" id="ARBA00022630"/>
    </source>
</evidence>
<dbReference type="RefSeq" id="WP_114795259.1">
    <property type="nucleotide sequence ID" value="NZ_QQZY01000002.1"/>
</dbReference>
<protein>
    <recommendedName>
        <fullName evidence="17">UDP-N-acetylenolpyruvoylglucosamine reductase</fullName>
        <ecNumber evidence="17">1.3.1.98</ecNumber>
    </recommendedName>
    <alternativeName>
        <fullName evidence="17">UDP-N-acetylmuramate dehydrogenase</fullName>
    </alternativeName>
</protein>
<organism evidence="19 20">
    <name type="scientific">Gaiella occulta</name>
    <dbReference type="NCBI Taxonomy" id="1002870"/>
    <lineage>
        <taxon>Bacteria</taxon>
        <taxon>Bacillati</taxon>
        <taxon>Actinomycetota</taxon>
        <taxon>Thermoleophilia</taxon>
        <taxon>Gaiellales</taxon>
        <taxon>Gaiellaceae</taxon>
        <taxon>Gaiella</taxon>
    </lineage>
</organism>
<dbReference type="GO" id="GO:0071949">
    <property type="term" value="F:FAD binding"/>
    <property type="evidence" value="ECO:0007669"/>
    <property type="project" value="InterPro"/>
</dbReference>
<evidence type="ECO:0000256" key="4">
    <source>
        <dbReference type="ARBA" id="ARBA00004752"/>
    </source>
</evidence>
<feature type="active site" description="Proton donor" evidence="17">
    <location>
        <position position="209"/>
    </location>
</feature>
<dbReference type="Pfam" id="PF01565">
    <property type="entry name" value="FAD_binding_4"/>
    <property type="match status" value="1"/>
</dbReference>
<keyword evidence="9 17" id="KW-0274">FAD</keyword>
<evidence type="ECO:0000256" key="2">
    <source>
        <dbReference type="ARBA" id="ARBA00003921"/>
    </source>
</evidence>
<accession>A0A7M2YYA6</accession>
<evidence type="ECO:0000256" key="16">
    <source>
        <dbReference type="ARBA" id="ARBA00048914"/>
    </source>
</evidence>
<reference evidence="19 20" key="1">
    <citation type="submission" date="2018-07" db="EMBL/GenBank/DDBJ databases">
        <title>High-quality-draft genome sequence of Gaiella occulta.</title>
        <authorList>
            <person name="Severino R."/>
            <person name="Froufe H.J.C."/>
            <person name="Rainey F.A."/>
            <person name="Barroso C."/>
            <person name="Albuquerque L."/>
            <person name="Lobo-Da-Cunha A."/>
            <person name="Da Costa M.S."/>
            <person name="Egas C."/>
        </authorList>
    </citation>
    <scope>NUCLEOTIDE SEQUENCE [LARGE SCALE GENOMIC DNA]</scope>
    <source>
        <strain evidence="19 20">F2-233</strain>
    </source>
</reference>
<feature type="domain" description="FAD-binding PCMH-type" evidence="18">
    <location>
        <begin position="16"/>
        <end position="180"/>
    </location>
</feature>
<dbReference type="Gene3D" id="3.30.43.10">
    <property type="entry name" value="Uridine Diphospho-n-acetylenolpyruvylglucosamine Reductase, domain 2"/>
    <property type="match status" value="1"/>
</dbReference>
<keyword evidence="13 17" id="KW-0560">Oxidoreductase</keyword>
<dbReference type="InterPro" id="IPR003170">
    <property type="entry name" value="MurB"/>
</dbReference>
<evidence type="ECO:0000256" key="9">
    <source>
        <dbReference type="ARBA" id="ARBA00022827"/>
    </source>
</evidence>
<dbReference type="GO" id="GO:0008762">
    <property type="term" value="F:UDP-N-acetylmuramate dehydrogenase activity"/>
    <property type="evidence" value="ECO:0007669"/>
    <property type="project" value="UniProtKB-UniRule"/>
</dbReference>
<keyword evidence="14 17" id="KW-0131">Cell cycle</keyword>
<dbReference type="HAMAP" id="MF_00037">
    <property type="entry name" value="MurB"/>
    <property type="match status" value="1"/>
</dbReference>
<keyword evidence="10 17" id="KW-0521">NADP</keyword>
<dbReference type="PANTHER" id="PTHR21071:SF4">
    <property type="entry name" value="UDP-N-ACETYLENOLPYRUVOYLGLUCOSAMINE REDUCTASE"/>
    <property type="match status" value="1"/>
</dbReference>